<sequence>MPKVSKQTVPGEEIGVGTVWQQVVDGHEIAFLSLREQADLAPLLRGLPGDRCTCPHWGYVTAGRITFTFADHAETFEAGDGFYVGPGHSPTMEAGTEYVMFSPEDQMAPVNAVLERNLAAMQSA</sequence>
<gene>
    <name evidence="1" type="ORF">ISU07_18115</name>
</gene>
<organism evidence="1 2">
    <name type="scientific">Nocardioides islandensis</name>
    <dbReference type="NCBI Taxonomy" id="433663"/>
    <lineage>
        <taxon>Bacteria</taxon>
        <taxon>Bacillati</taxon>
        <taxon>Actinomycetota</taxon>
        <taxon>Actinomycetes</taxon>
        <taxon>Propionibacteriales</taxon>
        <taxon>Nocardioidaceae</taxon>
        <taxon>Nocardioides</taxon>
    </lineage>
</organism>
<dbReference type="Gene3D" id="2.60.120.10">
    <property type="entry name" value="Jelly Rolls"/>
    <property type="match status" value="1"/>
</dbReference>
<dbReference type="InterPro" id="IPR011051">
    <property type="entry name" value="RmlC_Cupin_sf"/>
</dbReference>
<dbReference type="InterPro" id="IPR014710">
    <property type="entry name" value="RmlC-like_jellyroll"/>
</dbReference>
<comment type="caution">
    <text evidence="1">The sequence shown here is derived from an EMBL/GenBank/DDBJ whole genome shotgun (WGS) entry which is preliminary data.</text>
</comment>
<dbReference type="SUPFAM" id="SSF51182">
    <property type="entry name" value="RmlC-like cupins"/>
    <property type="match status" value="1"/>
</dbReference>
<accession>A0A930VIC1</accession>
<dbReference type="RefSeq" id="WP_194708228.1">
    <property type="nucleotide sequence ID" value="NZ_JADKPN010000012.1"/>
</dbReference>
<keyword evidence="2" id="KW-1185">Reference proteome</keyword>
<dbReference type="AlphaFoldDB" id="A0A930VIC1"/>
<dbReference type="Proteomes" id="UP000640489">
    <property type="component" value="Unassembled WGS sequence"/>
</dbReference>
<reference evidence="1" key="1">
    <citation type="submission" date="2020-11" db="EMBL/GenBank/DDBJ databases">
        <title>Nocardioides sp. nov., isolated from Soil of Cynanchum wilfordii Hemsley rhizosphere.</title>
        <authorList>
            <person name="Lee J.-S."/>
            <person name="Suh M.K."/>
            <person name="Kim J.-S."/>
        </authorList>
    </citation>
    <scope>NUCLEOTIDE SEQUENCE</scope>
    <source>
        <strain evidence="1">KCTC 19275</strain>
    </source>
</reference>
<protein>
    <submittedName>
        <fullName evidence="1">Cupin domain-containing protein</fullName>
    </submittedName>
</protein>
<dbReference type="EMBL" id="JADKPN010000012">
    <property type="protein sequence ID" value="MBF4765052.1"/>
    <property type="molecule type" value="Genomic_DNA"/>
</dbReference>
<proteinExistence type="predicted"/>
<evidence type="ECO:0000313" key="2">
    <source>
        <dbReference type="Proteomes" id="UP000640489"/>
    </source>
</evidence>
<name>A0A930VIC1_9ACTN</name>
<evidence type="ECO:0000313" key="1">
    <source>
        <dbReference type="EMBL" id="MBF4765052.1"/>
    </source>
</evidence>